<dbReference type="Gene3D" id="3.40.50.300">
    <property type="entry name" value="P-loop containing nucleotide triphosphate hydrolases"/>
    <property type="match status" value="1"/>
</dbReference>
<evidence type="ECO:0000256" key="1">
    <source>
        <dbReference type="ARBA" id="ARBA00022737"/>
    </source>
</evidence>
<feature type="non-terminal residue" evidence="3">
    <location>
        <position position="793"/>
    </location>
</feature>
<dbReference type="Gene3D" id="3.40.50.1820">
    <property type="entry name" value="alpha/beta hydrolase"/>
    <property type="match status" value="1"/>
</dbReference>
<dbReference type="InterPro" id="IPR027417">
    <property type="entry name" value="P-loop_NTPase"/>
</dbReference>
<gene>
    <name evidence="3" type="ORF">QBC34DRAFT_461102</name>
</gene>
<dbReference type="EMBL" id="MU865932">
    <property type="protein sequence ID" value="KAK4450533.1"/>
    <property type="molecule type" value="Genomic_DNA"/>
</dbReference>
<reference evidence="3" key="2">
    <citation type="submission" date="2023-05" db="EMBL/GenBank/DDBJ databases">
        <authorList>
            <consortium name="Lawrence Berkeley National Laboratory"/>
            <person name="Steindorff A."/>
            <person name="Hensen N."/>
            <person name="Bonometti L."/>
            <person name="Westerberg I."/>
            <person name="Brannstrom I.O."/>
            <person name="Guillou S."/>
            <person name="Cros-Aarteil S."/>
            <person name="Calhoun S."/>
            <person name="Haridas S."/>
            <person name="Kuo A."/>
            <person name="Mondo S."/>
            <person name="Pangilinan J."/>
            <person name="Riley R."/>
            <person name="Labutti K."/>
            <person name="Andreopoulos B."/>
            <person name="Lipzen A."/>
            <person name="Chen C."/>
            <person name="Yanf M."/>
            <person name="Daum C."/>
            <person name="Ng V."/>
            <person name="Clum A."/>
            <person name="Ohm R."/>
            <person name="Martin F."/>
            <person name="Silar P."/>
            <person name="Natvig D."/>
            <person name="Lalanne C."/>
            <person name="Gautier V."/>
            <person name="Ament-Velasquez S.L."/>
            <person name="Kruys A."/>
            <person name="Hutchinson M.I."/>
            <person name="Powell A.J."/>
            <person name="Barry K."/>
            <person name="Miller A.N."/>
            <person name="Grigoriev I.V."/>
            <person name="Debuchy R."/>
            <person name="Gladieux P."/>
            <person name="Thoren M.H."/>
            <person name="Johannesson H."/>
        </authorList>
    </citation>
    <scope>NUCLEOTIDE SEQUENCE</scope>
    <source>
        <strain evidence="3">PSN243</strain>
    </source>
</reference>
<evidence type="ECO:0000313" key="4">
    <source>
        <dbReference type="Proteomes" id="UP001321760"/>
    </source>
</evidence>
<dbReference type="InterPro" id="IPR056884">
    <property type="entry name" value="NPHP3-like_N"/>
</dbReference>
<protein>
    <recommendedName>
        <fullName evidence="2">Nephrocystin 3-like N-terminal domain-containing protein</fullName>
    </recommendedName>
</protein>
<proteinExistence type="predicted"/>
<evidence type="ECO:0000259" key="2">
    <source>
        <dbReference type="Pfam" id="PF24883"/>
    </source>
</evidence>
<keyword evidence="4" id="KW-1185">Reference proteome</keyword>
<organism evidence="3 4">
    <name type="scientific">Podospora aff. communis PSN243</name>
    <dbReference type="NCBI Taxonomy" id="3040156"/>
    <lineage>
        <taxon>Eukaryota</taxon>
        <taxon>Fungi</taxon>
        <taxon>Dikarya</taxon>
        <taxon>Ascomycota</taxon>
        <taxon>Pezizomycotina</taxon>
        <taxon>Sordariomycetes</taxon>
        <taxon>Sordariomycetidae</taxon>
        <taxon>Sordariales</taxon>
        <taxon>Podosporaceae</taxon>
        <taxon>Podospora</taxon>
    </lineage>
</organism>
<sequence>LIFVAGLNGHYLETWQKGDTVWPRDLLHRHIPSVRIWSFHYNATLGGTSNMGKIIDHARELLGKVKQERPDENDITAQMRPIVYIGHSLGGMLIKKAILISRSDPEFSALWHATRGAMFFAVPHHGLDMTAWRKFNTLVLKINPLAPGMVPTKRMEEQAIENSAALLEITDEFRPLQESLYFANFTEGKLMKGLHHLLVDEGRGWMDAPRKFELKLPDGDHLGICQLGRNDLKLDPAFAPHVVITQLQELIGAVKALEHISTAATTTLASLCPKGFHGYFFSKQATFGTCTRIAQRPQFQSWLGDSSESHMLWIQGPPASGKSFLARHIITDLIPPSTQKVAHCFLDDGVPGRESLQGLLRATLHHALRVEPELIEYFLVPVYSAATEGGRVVVSDDEIWTREVLVPMWPEVVARVTAKGVLTMVVDGFDELGVECRQGFLDCLDEFEERAEGREQWERLKVLLVSREDPEGDEGLSGKERFQVYRLTPEDVEGDMKRTVMEGLVDLLGWDEGVFDYQPLNVPDMSRLEEMCEAIVRESKGNYLLAKMASEEVAAEVTVPLATGEERKIEEVFDEVPLDIGGIYDRILKRMHENTTYLPFVRHVLRWAAFQLEALGEEELDTAVALGLAQDETPGSTIATQDLESFQRMFGDTRKMIEKHCGRAVQFQEGKLQLVHESLKERLIADLNPEMAYLEEGPSHATLASLCICYLTMPYFEDSGQPAANSLEEKIQQRLQDYPFARYATLHCFEHVESSRLSWLVVDSQVVSSWRLLKDKTTQFSICWSEMYWFLTR</sequence>
<dbReference type="AlphaFoldDB" id="A0AAV9GPI3"/>
<dbReference type="Pfam" id="PF24883">
    <property type="entry name" value="NPHP3_N"/>
    <property type="match status" value="1"/>
</dbReference>
<name>A0AAV9GPI3_9PEZI</name>
<dbReference type="SUPFAM" id="SSF52540">
    <property type="entry name" value="P-loop containing nucleoside triphosphate hydrolases"/>
    <property type="match status" value="1"/>
</dbReference>
<dbReference type="SUPFAM" id="SSF53474">
    <property type="entry name" value="alpha/beta-Hydrolases"/>
    <property type="match status" value="1"/>
</dbReference>
<accession>A0AAV9GPI3</accession>
<dbReference type="Proteomes" id="UP001321760">
    <property type="component" value="Unassembled WGS sequence"/>
</dbReference>
<feature type="domain" description="Nephrocystin 3-like N-terminal" evidence="2">
    <location>
        <begin position="288"/>
        <end position="467"/>
    </location>
</feature>
<dbReference type="PANTHER" id="PTHR10039">
    <property type="entry name" value="AMELOGENIN"/>
    <property type="match status" value="1"/>
</dbReference>
<dbReference type="InterPro" id="IPR029058">
    <property type="entry name" value="AB_hydrolase_fold"/>
</dbReference>
<evidence type="ECO:0000313" key="3">
    <source>
        <dbReference type="EMBL" id="KAK4450533.1"/>
    </source>
</evidence>
<keyword evidence="1" id="KW-0677">Repeat</keyword>
<comment type="caution">
    <text evidence="3">The sequence shown here is derived from an EMBL/GenBank/DDBJ whole genome shotgun (WGS) entry which is preliminary data.</text>
</comment>
<reference evidence="3" key="1">
    <citation type="journal article" date="2023" name="Mol. Phylogenet. Evol.">
        <title>Genome-scale phylogeny and comparative genomics of the fungal order Sordariales.</title>
        <authorList>
            <person name="Hensen N."/>
            <person name="Bonometti L."/>
            <person name="Westerberg I."/>
            <person name="Brannstrom I.O."/>
            <person name="Guillou S."/>
            <person name="Cros-Aarteil S."/>
            <person name="Calhoun S."/>
            <person name="Haridas S."/>
            <person name="Kuo A."/>
            <person name="Mondo S."/>
            <person name="Pangilinan J."/>
            <person name="Riley R."/>
            <person name="LaButti K."/>
            <person name="Andreopoulos B."/>
            <person name="Lipzen A."/>
            <person name="Chen C."/>
            <person name="Yan M."/>
            <person name="Daum C."/>
            <person name="Ng V."/>
            <person name="Clum A."/>
            <person name="Steindorff A."/>
            <person name="Ohm R.A."/>
            <person name="Martin F."/>
            <person name="Silar P."/>
            <person name="Natvig D.O."/>
            <person name="Lalanne C."/>
            <person name="Gautier V."/>
            <person name="Ament-Velasquez S.L."/>
            <person name="Kruys A."/>
            <person name="Hutchinson M.I."/>
            <person name="Powell A.J."/>
            <person name="Barry K."/>
            <person name="Miller A.N."/>
            <person name="Grigoriev I.V."/>
            <person name="Debuchy R."/>
            <person name="Gladieux P."/>
            <person name="Hiltunen Thoren M."/>
            <person name="Johannesson H."/>
        </authorList>
    </citation>
    <scope>NUCLEOTIDE SEQUENCE</scope>
    <source>
        <strain evidence="3">PSN243</strain>
    </source>
</reference>
<dbReference type="PANTHER" id="PTHR10039:SF14">
    <property type="entry name" value="NACHT DOMAIN-CONTAINING PROTEIN"/>
    <property type="match status" value="1"/>
</dbReference>
<feature type="non-terminal residue" evidence="3">
    <location>
        <position position="1"/>
    </location>
</feature>